<evidence type="ECO:0000313" key="1">
    <source>
        <dbReference type="Proteomes" id="UP000095280"/>
    </source>
</evidence>
<sequence>MPQFRGSYTKQRVLELISLSVQPVPGQPRALDLHSPQKSFRVVCNTAAEAEQWAQRIRLCSEDCRRRLGLSAGISPAARLRQSGCRTAPPRCACTARLPSLALLIGAIIAGAAAPLSARPAQIVPGCFPASAPLRSGCA</sequence>
<dbReference type="Gene3D" id="2.30.29.30">
    <property type="entry name" value="Pleckstrin-homology domain (PH domain)/Phosphotyrosine-binding domain (PTB)"/>
    <property type="match status" value="1"/>
</dbReference>
<proteinExistence type="predicted"/>
<dbReference type="Proteomes" id="UP000095280">
    <property type="component" value="Unplaced"/>
</dbReference>
<keyword evidence="1" id="KW-1185">Reference proteome</keyword>
<dbReference type="AlphaFoldDB" id="A0A1I8JMD7"/>
<dbReference type="SUPFAM" id="SSF50729">
    <property type="entry name" value="PH domain-like"/>
    <property type="match status" value="1"/>
</dbReference>
<protein>
    <submittedName>
        <fullName evidence="2">PH domain-containing protein</fullName>
    </submittedName>
</protein>
<accession>A0A1I8JMD7</accession>
<evidence type="ECO:0000313" key="2">
    <source>
        <dbReference type="WBParaSite" id="snap_masked-unitig_13494-processed-gene-0.1-mRNA-1"/>
    </source>
</evidence>
<organism evidence="1 2">
    <name type="scientific">Macrostomum lignano</name>
    <dbReference type="NCBI Taxonomy" id="282301"/>
    <lineage>
        <taxon>Eukaryota</taxon>
        <taxon>Metazoa</taxon>
        <taxon>Spiralia</taxon>
        <taxon>Lophotrochozoa</taxon>
        <taxon>Platyhelminthes</taxon>
        <taxon>Rhabditophora</taxon>
        <taxon>Macrostomorpha</taxon>
        <taxon>Macrostomida</taxon>
        <taxon>Macrostomidae</taxon>
        <taxon>Macrostomum</taxon>
    </lineage>
</organism>
<reference evidence="2" key="1">
    <citation type="submission" date="2016-11" db="UniProtKB">
        <authorList>
            <consortium name="WormBaseParasite"/>
        </authorList>
    </citation>
    <scope>IDENTIFICATION</scope>
</reference>
<dbReference type="InterPro" id="IPR011993">
    <property type="entry name" value="PH-like_dom_sf"/>
</dbReference>
<name>A0A1I8JMD7_9PLAT</name>
<dbReference type="WBParaSite" id="snap_masked-unitig_13494-processed-gene-0.1-mRNA-1">
    <property type="protein sequence ID" value="snap_masked-unitig_13494-processed-gene-0.1-mRNA-1"/>
    <property type="gene ID" value="snap_masked-unitig_13494-processed-gene-0.1"/>
</dbReference>